<gene>
    <name evidence="10" type="primary">yea6</name>
    <name evidence="10" type="ORF">SOMG_02085</name>
</gene>
<dbReference type="EMBL" id="CP115611">
    <property type="protein sequence ID" value="WBW72906.1"/>
    <property type="molecule type" value="Genomic_DNA"/>
</dbReference>
<dbReference type="GO" id="GO:0016020">
    <property type="term" value="C:membrane"/>
    <property type="evidence" value="ECO:0007669"/>
    <property type="project" value="UniProtKB-SubCell"/>
</dbReference>
<dbReference type="KEGG" id="som:SOMG_02085"/>
<dbReference type="GeneID" id="80875567"/>
<dbReference type="PANTHER" id="PTHR45683">
    <property type="entry name" value="MITOCHONDRIAL NICOTINAMIDE ADENINE DINUCLEOTIDE TRANSPORTER 1-RELATED-RELATED"/>
    <property type="match status" value="1"/>
</dbReference>
<dbReference type="RefSeq" id="XP_056037149.1">
    <property type="nucleotide sequence ID" value="XM_056180878.1"/>
</dbReference>
<evidence type="ECO:0000256" key="1">
    <source>
        <dbReference type="ARBA" id="ARBA00004141"/>
    </source>
</evidence>
<keyword evidence="5" id="KW-0677">Repeat</keyword>
<evidence type="ECO:0000256" key="3">
    <source>
        <dbReference type="ARBA" id="ARBA00022448"/>
    </source>
</evidence>
<keyword evidence="6" id="KW-1133">Transmembrane helix</keyword>
<evidence type="ECO:0000256" key="5">
    <source>
        <dbReference type="ARBA" id="ARBA00022737"/>
    </source>
</evidence>
<name>A0AAE9WCG0_9SCHI</name>
<dbReference type="InterPro" id="IPR018108">
    <property type="entry name" value="MCP_transmembrane"/>
</dbReference>
<dbReference type="Gene3D" id="1.50.40.10">
    <property type="entry name" value="Mitochondrial carrier domain"/>
    <property type="match status" value="2"/>
</dbReference>
<keyword evidence="4 8" id="KW-0812">Transmembrane</keyword>
<comment type="similarity">
    <text evidence="2 9">Belongs to the mitochondrial carrier (TC 2.A.29) family.</text>
</comment>
<organism evidence="10 11">
    <name type="scientific">Schizosaccharomyces osmophilus</name>
    <dbReference type="NCBI Taxonomy" id="2545709"/>
    <lineage>
        <taxon>Eukaryota</taxon>
        <taxon>Fungi</taxon>
        <taxon>Dikarya</taxon>
        <taxon>Ascomycota</taxon>
        <taxon>Taphrinomycotina</taxon>
        <taxon>Schizosaccharomycetes</taxon>
        <taxon>Schizosaccharomycetales</taxon>
        <taxon>Schizosaccharomycetaceae</taxon>
        <taxon>Schizosaccharomyces</taxon>
    </lineage>
</organism>
<feature type="repeat" description="Solcar" evidence="8">
    <location>
        <begin position="3"/>
        <end position="98"/>
    </location>
</feature>
<dbReference type="InterPro" id="IPR023395">
    <property type="entry name" value="MCP_dom_sf"/>
</dbReference>
<dbReference type="AlphaFoldDB" id="A0AAE9WCG0"/>
<dbReference type="GO" id="GO:0055085">
    <property type="term" value="P:transmembrane transport"/>
    <property type="evidence" value="ECO:0007669"/>
    <property type="project" value="InterPro"/>
</dbReference>
<evidence type="ECO:0000313" key="11">
    <source>
        <dbReference type="Proteomes" id="UP001212411"/>
    </source>
</evidence>
<keyword evidence="11" id="KW-1185">Reference proteome</keyword>
<evidence type="ECO:0000256" key="4">
    <source>
        <dbReference type="ARBA" id="ARBA00022692"/>
    </source>
</evidence>
<reference evidence="10 11" key="1">
    <citation type="journal article" date="2023" name="G3 (Bethesda)">
        <title>A high-quality reference genome for the fission yeast Schizosaccharomyces osmophilus.</title>
        <authorList>
            <person name="Jia G.S."/>
            <person name="Zhang W.C."/>
            <person name="Liang Y."/>
            <person name="Liu X.H."/>
            <person name="Rhind N."/>
            <person name="Pidoux A."/>
            <person name="Brysch-Herzberg M."/>
            <person name="Du L.L."/>
        </authorList>
    </citation>
    <scope>NUCLEOTIDE SEQUENCE [LARGE SCALE GENOMIC DNA]</scope>
    <source>
        <strain evidence="10 11">CBS 15793</strain>
    </source>
</reference>
<sequence>MLDDSLKDAIAGGAAGFASSLVVAPLDVVKTRKQAQKARMSAHGASALGAMEGTLRSIQRIFTHEGIPGLYRGVGPMMLGYLPSWSIYFAVYEKSKELLGVNKRSSQQNPNSKKGAEAMIEDADPELYNFWFRQTASAIFAGAASVTFTNPIWVVKTRIVTQSHPRTNPLADNVAAATNLQFRNLQTDAQSCKKRLPLFWLKRRININDGCNSVHSGQPTGPACYPTYKNTLDAFRKIYKYEGIKAFYRGLTPSLFGTLHVGIQFPLYEFFKKSFDDTFETQRNVHIIFAATLSKITASAITYPHEVLRTRLQSLDAPTHNSMALLIRDIWRLEGWRKYYAGMGTNFLRTIPASSVTILSFELVRDYLN</sequence>
<dbReference type="Pfam" id="PF00153">
    <property type="entry name" value="Mito_carr"/>
    <property type="match status" value="4"/>
</dbReference>
<dbReference type="InterPro" id="IPR044712">
    <property type="entry name" value="SLC25A32-like"/>
</dbReference>
<keyword evidence="3 9" id="KW-0813">Transport</keyword>
<dbReference type="Proteomes" id="UP001212411">
    <property type="component" value="Chromosome 1"/>
</dbReference>
<evidence type="ECO:0000256" key="2">
    <source>
        <dbReference type="ARBA" id="ARBA00006375"/>
    </source>
</evidence>
<proteinExistence type="inferred from homology"/>
<evidence type="ECO:0000256" key="8">
    <source>
        <dbReference type="PROSITE-ProRule" id="PRU00282"/>
    </source>
</evidence>
<evidence type="ECO:0000256" key="6">
    <source>
        <dbReference type="ARBA" id="ARBA00022989"/>
    </source>
</evidence>
<comment type="subcellular location">
    <subcellularLocation>
        <location evidence="1">Membrane</location>
        <topology evidence="1">Multi-pass membrane protein</topology>
    </subcellularLocation>
</comment>
<feature type="repeat" description="Solcar" evidence="8">
    <location>
        <begin position="282"/>
        <end position="367"/>
    </location>
</feature>
<dbReference type="GO" id="GO:0006862">
    <property type="term" value="P:nucleotide transport"/>
    <property type="evidence" value="ECO:0007669"/>
    <property type="project" value="InterPro"/>
</dbReference>
<dbReference type="PROSITE" id="PS50920">
    <property type="entry name" value="SOLCAR"/>
    <property type="match status" value="3"/>
</dbReference>
<dbReference type="SUPFAM" id="SSF103506">
    <property type="entry name" value="Mitochondrial carrier"/>
    <property type="match status" value="1"/>
</dbReference>
<evidence type="ECO:0000256" key="9">
    <source>
        <dbReference type="RuleBase" id="RU000488"/>
    </source>
</evidence>
<feature type="repeat" description="Solcar" evidence="8">
    <location>
        <begin position="129"/>
        <end position="274"/>
    </location>
</feature>
<protein>
    <submittedName>
        <fullName evidence="10">Mitochondrial carrier, NAD Yea6</fullName>
    </submittedName>
</protein>
<evidence type="ECO:0000313" key="10">
    <source>
        <dbReference type="EMBL" id="WBW72906.1"/>
    </source>
</evidence>
<keyword evidence="7 8" id="KW-0472">Membrane</keyword>
<accession>A0AAE9WCG0</accession>
<evidence type="ECO:0000256" key="7">
    <source>
        <dbReference type="ARBA" id="ARBA00023136"/>
    </source>
</evidence>